<sequence>MSDSSPLPPVRLHPEAELARDALSTPLLSRAARLARWAGPDTRVDAGGGLVDEQVPAAAEVLGLSGDDAAADASEAWRVAVDAGLVEVVDEEEGTVRAGGDLALLTGGSPQDVLAVWLAALETVLADASVPDLDGLVDEDGEVDLSALDWDPEAEAEFLDGVLGNLYLLTAGGDTSGGAPVPLPALAASVIVPSDMGEPTNDVLEQVSDAMMRLDDQFRMLQPVGLVEYQPVDEALMAEADEEPAAPLDETDVSRYGMVRLTPLGLYGMRARLLEAGFQAPAVGDLADKGADALLDGTATFPPAAAQAETEQWLQRREPLAAARELLAAARGSDAGAPLRRLRCQQALSLVGASAEPALREVLDDAELGGLARVWLTEHGAVDVPAPSEAMVYWLTIDTVAAQLAAEGNSEELRALVEGLARQHGGFFEAVWRVDHPATADVLEAMGRLHPDKKVAKEARKAAFKARSQQGG</sequence>
<dbReference type="Proteomes" id="UP000617743">
    <property type="component" value="Unassembled WGS sequence"/>
</dbReference>
<comment type="caution">
    <text evidence="1">The sequence shown here is derived from an EMBL/GenBank/DDBJ whole genome shotgun (WGS) entry which is preliminary data.</text>
</comment>
<gene>
    <name evidence="1" type="ORF">GCM10010383_13590</name>
</gene>
<organism evidence="1 2">
    <name type="scientific">Streptomyces lomondensis</name>
    <dbReference type="NCBI Taxonomy" id="68229"/>
    <lineage>
        <taxon>Bacteria</taxon>
        <taxon>Bacillati</taxon>
        <taxon>Actinomycetota</taxon>
        <taxon>Actinomycetes</taxon>
        <taxon>Kitasatosporales</taxon>
        <taxon>Streptomycetaceae</taxon>
        <taxon>Streptomyces</taxon>
    </lineage>
</organism>
<reference evidence="2" key="1">
    <citation type="journal article" date="2019" name="Int. J. Syst. Evol. Microbiol.">
        <title>The Global Catalogue of Microorganisms (GCM) 10K type strain sequencing project: providing services to taxonomists for standard genome sequencing and annotation.</title>
        <authorList>
            <consortium name="The Broad Institute Genomics Platform"/>
            <consortium name="The Broad Institute Genome Sequencing Center for Infectious Disease"/>
            <person name="Wu L."/>
            <person name="Ma J."/>
        </authorList>
    </citation>
    <scope>NUCLEOTIDE SEQUENCE [LARGE SCALE GENOMIC DNA]</scope>
    <source>
        <strain evidence="2">JCM 4866</strain>
    </source>
</reference>
<evidence type="ECO:0000313" key="2">
    <source>
        <dbReference type="Proteomes" id="UP000617743"/>
    </source>
</evidence>
<accession>A0ABQ2WYJ4</accession>
<evidence type="ECO:0000313" key="1">
    <source>
        <dbReference type="EMBL" id="GGW85746.1"/>
    </source>
</evidence>
<dbReference type="EMBL" id="BMWC01000001">
    <property type="protein sequence ID" value="GGW85746.1"/>
    <property type="molecule type" value="Genomic_DNA"/>
</dbReference>
<name>A0ABQ2WYJ4_9ACTN</name>
<dbReference type="RefSeq" id="WP_190049159.1">
    <property type="nucleotide sequence ID" value="NZ_BMWC01000001.1"/>
</dbReference>
<protein>
    <submittedName>
        <fullName evidence="1">Uncharacterized protein</fullName>
    </submittedName>
</protein>
<proteinExistence type="predicted"/>
<keyword evidence="2" id="KW-1185">Reference proteome</keyword>